<feature type="region of interest" description="Disordered" evidence="1">
    <location>
        <begin position="110"/>
        <end position="215"/>
    </location>
</feature>
<comment type="caution">
    <text evidence="2">The sequence shown here is derived from an EMBL/GenBank/DDBJ whole genome shotgun (WGS) entry which is preliminary data.</text>
</comment>
<feature type="compositionally biased region" description="Basic and acidic residues" evidence="1">
    <location>
        <begin position="175"/>
        <end position="184"/>
    </location>
</feature>
<accession>A0A4C1YYD0</accession>
<dbReference type="PANTHER" id="PTHR45913">
    <property type="entry name" value="EPM2A-INTERACTING PROTEIN 1"/>
    <property type="match status" value="1"/>
</dbReference>
<dbReference type="AlphaFoldDB" id="A0A4C1YYD0"/>
<evidence type="ECO:0000313" key="3">
    <source>
        <dbReference type="Proteomes" id="UP000299102"/>
    </source>
</evidence>
<sequence>MMANDIKRTLIDRMSGFESYSIAFDDITHLSDTAQLAIFIRGVDKEFTLIEELLALQLLKRFTPREDIFNEVQKIFYSYPRRRQYNGDSSGVASVHGQCRIIRRTRRAYGNGAESAEAPSAHRRTMVRVGSAEPRRGRGASAGRGGGPCARRWSRPRSEQQSARVSTARSPAAPRRADMTDGKPHHPHRVRARSPPHAPALPETHQSTIPLDVFQ</sequence>
<keyword evidence="3" id="KW-1185">Reference proteome</keyword>
<dbReference type="OrthoDB" id="6611647at2759"/>
<dbReference type="Proteomes" id="UP000299102">
    <property type="component" value="Unassembled WGS sequence"/>
</dbReference>
<evidence type="ECO:0000313" key="2">
    <source>
        <dbReference type="EMBL" id="GBP79952.1"/>
    </source>
</evidence>
<feature type="compositionally biased region" description="Basic residues" evidence="1">
    <location>
        <begin position="185"/>
        <end position="194"/>
    </location>
</feature>
<name>A0A4C1YYD0_EUMVA</name>
<protein>
    <submittedName>
        <fullName evidence="2">General transcription factor II-I repeat domain-containing protein 2A</fullName>
    </submittedName>
</protein>
<feature type="compositionally biased region" description="Low complexity" evidence="1">
    <location>
        <begin position="162"/>
        <end position="174"/>
    </location>
</feature>
<dbReference type="PANTHER" id="PTHR45913:SF5">
    <property type="entry name" value="GENERAL TRANSCRIPTION FACTOR II-I REPEAT DOMAIN-CONTAINING PROTEIN 2A-LIKE PROTEIN"/>
    <property type="match status" value="1"/>
</dbReference>
<proteinExistence type="predicted"/>
<organism evidence="2 3">
    <name type="scientific">Eumeta variegata</name>
    <name type="common">Bagworm moth</name>
    <name type="synonym">Eumeta japonica</name>
    <dbReference type="NCBI Taxonomy" id="151549"/>
    <lineage>
        <taxon>Eukaryota</taxon>
        <taxon>Metazoa</taxon>
        <taxon>Ecdysozoa</taxon>
        <taxon>Arthropoda</taxon>
        <taxon>Hexapoda</taxon>
        <taxon>Insecta</taxon>
        <taxon>Pterygota</taxon>
        <taxon>Neoptera</taxon>
        <taxon>Endopterygota</taxon>
        <taxon>Lepidoptera</taxon>
        <taxon>Glossata</taxon>
        <taxon>Ditrysia</taxon>
        <taxon>Tineoidea</taxon>
        <taxon>Psychidae</taxon>
        <taxon>Oiketicinae</taxon>
        <taxon>Eumeta</taxon>
    </lineage>
</organism>
<dbReference type="STRING" id="151549.A0A4C1YYD0"/>
<dbReference type="EMBL" id="BGZK01001439">
    <property type="protein sequence ID" value="GBP79952.1"/>
    <property type="molecule type" value="Genomic_DNA"/>
</dbReference>
<reference evidence="2 3" key="1">
    <citation type="journal article" date="2019" name="Commun. Biol.">
        <title>The bagworm genome reveals a unique fibroin gene that provides high tensile strength.</title>
        <authorList>
            <person name="Kono N."/>
            <person name="Nakamura H."/>
            <person name="Ohtoshi R."/>
            <person name="Tomita M."/>
            <person name="Numata K."/>
            <person name="Arakawa K."/>
        </authorList>
    </citation>
    <scope>NUCLEOTIDE SEQUENCE [LARGE SCALE GENOMIC DNA]</scope>
</reference>
<gene>
    <name evidence="2" type="primary">GTF2IRD2</name>
    <name evidence="2" type="ORF">EVAR_56544_1</name>
</gene>
<evidence type="ECO:0000256" key="1">
    <source>
        <dbReference type="SAM" id="MobiDB-lite"/>
    </source>
</evidence>